<feature type="domain" description="Endonuclease GajA/Old nuclease/RecF-like AAA" evidence="2">
    <location>
        <begin position="4"/>
        <end position="306"/>
    </location>
</feature>
<keyword evidence="4" id="KW-1185">Reference proteome</keyword>
<reference evidence="3 4" key="1">
    <citation type="submission" date="2018-09" db="EMBL/GenBank/DDBJ databases">
        <title>The complete genome sequence of Neokomagataea tanensis NBRC 106556(T).</title>
        <authorList>
            <person name="Chua K.-O."/>
            <person name="See-Too W.-S."/>
            <person name="Hong K.-W."/>
            <person name="Yin W.-F."/>
            <person name="Chan K.-G."/>
        </authorList>
    </citation>
    <scope>NUCLEOTIDE SEQUENCE [LARGE SCALE GENOMIC DNA]</scope>
    <source>
        <strain evidence="4">AH13 \ NBRC 106556</strain>
    </source>
</reference>
<sequence length="882" mass="97975">MSLYLQKIELENFRRFRQPVQLDGLTEGLNILIAPNEAGKSTLLEALKAAFFVKAKGASKQHKSYLPYGDKVSPSVAVRFQFKNQTWQIEKTFMQGAKTVLSGPEGRYEGEDAEYHLREQLGAVAAGGAGKKAEPEGALGMLWVRQAAALTLDAPDEFVRDKLSATLEHEVGAIVGGRAFNRVKEGIDQLSMRYGTARSRTQGLYPEAQLRSDRAEEAYKHAQSLHYALEEKFSELEQVRIRLRQVEREVNSEEDQQKRAQLQKDLQNAESAVQNVQLRRAEHEAAQRVAYDLGELEKHAETLKQEALRIEAELTQAQAQCAVFDEQVVEKRVEITALEGDLDCKRSELRSLREAAKNADHQHAAANRRDALLDAQKRYEQLCACEEALTKAQKVISLMLPDSALIALDKAERDVANKRALIEADAARIIVSGDLSTLSIDGRPAVSGEIKIDKIISLSVGGAHLRLEPSRSAQRARFDYQAAVDTLARLLNEAGVESIAEARQRNERARQAQIDTKHLHERISTLCPADKRMDLGSGAEALKALVLSTDFAAIAGGGDAELPDMEAIYKAVEEAEDSLSRREKTLDLQRVQLNELEKNVHPVALKIATLRAEQERNARDKERLMQHPDWEQHSTKLLQARERLAGSVLGLRDAERLVDISNPEAIKIKIARLDQYQQSLAHQRSSLRDELSSLEATVAAEGGKGLAERLVAAEEEQAAADEAKRRIKDDVEALQLLQGVLDEARVEMSGRFVAPVARRAKAYIEKILPNTAPGFDENLKLAHLTRGLTAEESDDLSKGTQEQLAVIVRLAFADILQQQGQAVSLILDDPLVYADDARLELMLDMLEEASGRLQIIILTCREHAFRLAGGKRLFLPLSGKKE</sequence>
<evidence type="ECO:0000313" key="3">
    <source>
        <dbReference type="EMBL" id="QDH25412.1"/>
    </source>
</evidence>
<dbReference type="RefSeq" id="WP_141493296.1">
    <property type="nucleotide sequence ID" value="NZ_CP032485.1"/>
</dbReference>
<evidence type="ECO:0000256" key="1">
    <source>
        <dbReference type="SAM" id="Coils"/>
    </source>
</evidence>
<evidence type="ECO:0000313" key="4">
    <source>
        <dbReference type="Proteomes" id="UP000317214"/>
    </source>
</evidence>
<gene>
    <name evidence="3" type="ORF">D5366_09525</name>
</gene>
<accession>A0A4Y6V5L5</accession>
<dbReference type="OrthoDB" id="7069379at2"/>
<proteinExistence type="predicted"/>
<dbReference type="AlphaFoldDB" id="A0A4Y6V5L5"/>
<dbReference type="Proteomes" id="UP000317214">
    <property type="component" value="Chromosome"/>
</dbReference>
<dbReference type="Gene3D" id="3.40.50.300">
    <property type="entry name" value="P-loop containing nucleotide triphosphate hydrolases"/>
    <property type="match status" value="2"/>
</dbReference>
<dbReference type="EMBL" id="CP032485">
    <property type="protein sequence ID" value="QDH25412.1"/>
    <property type="molecule type" value="Genomic_DNA"/>
</dbReference>
<dbReference type="Pfam" id="PF13175">
    <property type="entry name" value="AAA_15"/>
    <property type="match status" value="1"/>
</dbReference>
<name>A0A4Y6V5L5_9PROT</name>
<dbReference type="InterPro" id="IPR041685">
    <property type="entry name" value="AAA_GajA/Old/RecF-like"/>
</dbReference>
<organism evidence="3 4">
    <name type="scientific">Neokomagataea tanensis</name>
    <dbReference type="NCBI Taxonomy" id="661191"/>
    <lineage>
        <taxon>Bacteria</taxon>
        <taxon>Pseudomonadati</taxon>
        <taxon>Pseudomonadota</taxon>
        <taxon>Alphaproteobacteria</taxon>
        <taxon>Acetobacterales</taxon>
        <taxon>Acetobacteraceae</taxon>
        <taxon>Neokomagataea</taxon>
    </lineage>
</organism>
<evidence type="ECO:0000259" key="2">
    <source>
        <dbReference type="Pfam" id="PF13175"/>
    </source>
</evidence>
<dbReference type="SUPFAM" id="SSF52540">
    <property type="entry name" value="P-loop containing nucleoside triphosphate hydrolases"/>
    <property type="match status" value="1"/>
</dbReference>
<dbReference type="KEGG" id="ntn:D5366_09525"/>
<protein>
    <recommendedName>
        <fullName evidence="2">Endonuclease GajA/Old nuclease/RecF-like AAA domain-containing protein</fullName>
    </recommendedName>
</protein>
<keyword evidence="1" id="KW-0175">Coiled coil</keyword>
<dbReference type="PANTHER" id="PTHR41259:SF1">
    <property type="entry name" value="DOUBLE-STRAND BREAK REPAIR RAD50 ATPASE, PUTATIVE-RELATED"/>
    <property type="match status" value="1"/>
</dbReference>
<dbReference type="InterPro" id="IPR027417">
    <property type="entry name" value="P-loop_NTPase"/>
</dbReference>
<dbReference type="PANTHER" id="PTHR41259">
    <property type="entry name" value="DOUBLE-STRAND BREAK REPAIR RAD50 ATPASE, PUTATIVE-RELATED"/>
    <property type="match status" value="1"/>
</dbReference>
<feature type="coiled-coil region" evidence="1">
    <location>
        <begin position="229"/>
        <end position="369"/>
    </location>
</feature>